<dbReference type="FunFam" id="3.30.300.30:FF:000008">
    <property type="entry name" value="2,3-dihydroxybenzoate-AMP ligase"/>
    <property type="match status" value="1"/>
</dbReference>
<evidence type="ECO:0000313" key="14">
    <source>
        <dbReference type="Proteomes" id="UP000245839"/>
    </source>
</evidence>
<evidence type="ECO:0000256" key="7">
    <source>
        <dbReference type="ARBA" id="ARBA00051915"/>
    </source>
</evidence>
<evidence type="ECO:0000256" key="2">
    <source>
        <dbReference type="ARBA" id="ARBA00006432"/>
    </source>
</evidence>
<gene>
    <name evidence="12" type="ORF">BCF38_102609</name>
    <name evidence="13" type="ORF">SAMN05421539_102609</name>
</gene>
<dbReference type="PROSITE" id="PS00455">
    <property type="entry name" value="AMP_BINDING"/>
    <property type="match status" value="1"/>
</dbReference>
<evidence type="ECO:0000313" key="15">
    <source>
        <dbReference type="Proteomes" id="UP000251571"/>
    </source>
</evidence>
<reference evidence="12 14" key="2">
    <citation type="submission" date="2018-03" db="EMBL/GenBank/DDBJ databases">
        <title>Genomic Encyclopedia of Archaeal and Bacterial Type Strains, Phase II (KMG-II): from individual species to whole genera.</title>
        <authorList>
            <person name="Goeker M."/>
        </authorList>
    </citation>
    <scope>NUCLEOTIDE SEQUENCE [LARGE SCALE GENOMIC DNA]</scope>
    <source>
        <strain evidence="12 14">DSM 25227</strain>
    </source>
</reference>
<reference evidence="13 15" key="1">
    <citation type="submission" date="2016-10" db="EMBL/GenBank/DDBJ databases">
        <authorList>
            <person name="Cai Z."/>
        </authorList>
    </citation>
    <scope>NUCLEOTIDE SEQUENCE [LARGE SCALE GENOMIC DNA]</scope>
    <source>
        <strain evidence="13 15">DSM 25227</strain>
    </source>
</reference>
<evidence type="ECO:0000256" key="3">
    <source>
        <dbReference type="ARBA" id="ARBA00011738"/>
    </source>
</evidence>
<evidence type="ECO:0000256" key="9">
    <source>
        <dbReference type="ARBA" id="ARBA00067668"/>
    </source>
</evidence>
<dbReference type="EMBL" id="QGDJ01000002">
    <property type="protein sequence ID" value="PWJ21357.1"/>
    <property type="molecule type" value="Genomic_DNA"/>
</dbReference>
<dbReference type="InterPro" id="IPR045851">
    <property type="entry name" value="AMP-bd_C_sf"/>
</dbReference>
<dbReference type="InterPro" id="IPR000873">
    <property type="entry name" value="AMP-dep_synth/lig_dom"/>
</dbReference>
<evidence type="ECO:0000313" key="12">
    <source>
        <dbReference type="EMBL" id="PWJ21357.1"/>
    </source>
</evidence>
<dbReference type="GO" id="GO:0031956">
    <property type="term" value="F:medium-chain fatty acid-CoA ligase activity"/>
    <property type="evidence" value="ECO:0007669"/>
    <property type="project" value="TreeGrafter"/>
</dbReference>
<evidence type="ECO:0000259" key="10">
    <source>
        <dbReference type="Pfam" id="PF00501"/>
    </source>
</evidence>
<keyword evidence="4" id="KW-0436">Ligase</keyword>
<dbReference type="EC" id="6.2.1.44" evidence="8"/>
<evidence type="ECO:0000256" key="4">
    <source>
        <dbReference type="ARBA" id="ARBA00022598"/>
    </source>
</evidence>
<dbReference type="AlphaFoldDB" id="A0A2Y9C5V5"/>
<dbReference type="EMBL" id="UETC01000002">
    <property type="protein sequence ID" value="SSA41963.1"/>
    <property type="molecule type" value="Genomic_DNA"/>
</dbReference>
<proteinExistence type="inferred from homology"/>
<dbReference type="OrthoDB" id="9803968at2"/>
<keyword evidence="14" id="KW-1185">Reference proteome</keyword>
<dbReference type="PANTHER" id="PTHR43201:SF5">
    <property type="entry name" value="MEDIUM-CHAIN ACYL-COA LIGASE ACSF2, MITOCHONDRIAL"/>
    <property type="match status" value="1"/>
</dbReference>
<evidence type="ECO:0000256" key="8">
    <source>
        <dbReference type="ARBA" id="ARBA00066616"/>
    </source>
</evidence>
<keyword evidence="6" id="KW-0460">Magnesium</keyword>
<dbReference type="InterPro" id="IPR020845">
    <property type="entry name" value="AMP-binding_CS"/>
</dbReference>
<sequence>MNLAVWLERAAARRPRAPALHLGATCVADHAVWADRAARLAGALAARGVSPGDRVAIWAKNAPDYLVALLGIWWAGAAAVPVNARLHAAELNWILENSGAALLVTDRPEGRAGAVEIGALPMGEPLPLVSRGSDDLAWLFYTSGTTGRPKGVCITHGMLTAMALAYPVDVDPLSAEDAAVYAGPMSHGAGLYALPHLLAGARHVVPVGGFDPAELLRLTAEVGRASMFLAPTMVHRLLGAARAAGDRGDGIRTIVYGGGPMYLADLEAALDWFGPKFVQIYGQGECPMAITALSRDEIADRVAPGWAARAGSVGRAQSVVEVAVEAEPGAAGEILVRGLPVMPGYWRNPQASAETLRDGWLRTGDVGRLEGGYLTLVDRSKDLIISGGHNVYPREVEEALLTHPDVSEASVIGVPDAEWGERVMAVIVGTASEATLDAHCRARIAGFKLPRRYAFVEALPKNAYGKVLKTDLRARFGA</sequence>
<accession>A0A2Y9C5V5</accession>
<protein>
    <recommendedName>
        <fullName evidence="9">3-methylmercaptopropionyl-CoA ligase</fullName>
        <ecNumber evidence="8">6.2.1.44</ecNumber>
    </recommendedName>
</protein>
<dbReference type="Proteomes" id="UP000245839">
    <property type="component" value="Unassembled WGS sequence"/>
</dbReference>
<dbReference type="RefSeq" id="WP_109563676.1">
    <property type="nucleotide sequence ID" value="NZ_QGDJ01000002.1"/>
</dbReference>
<evidence type="ECO:0000256" key="1">
    <source>
        <dbReference type="ARBA" id="ARBA00001946"/>
    </source>
</evidence>
<organism evidence="13 15">
    <name type="scientific">Jannaschia seohaensis</name>
    <dbReference type="NCBI Taxonomy" id="475081"/>
    <lineage>
        <taxon>Bacteria</taxon>
        <taxon>Pseudomonadati</taxon>
        <taxon>Pseudomonadota</taxon>
        <taxon>Alphaproteobacteria</taxon>
        <taxon>Rhodobacterales</taxon>
        <taxon>Roseobacteraceae</taxon>
        <taxon>Jannaschia</taxon>
    </lineage>
</organism>
<evidence type="ECO:0000256" key="5">
    <source>
        <dbReference type="ARBA" id="ARBA00022723"/>
    </source>
</evidence>
<evidence type="ECO:0000256" key="6">
    <source>
        <dbReference type="ARBA" id="ARBA00022842"/>
    </source>
</evidence>
<feature type="domain" description="AMP-binding enzyme C-terminal" evidence="11">
    <location>
        <begin position="395"/>
        <end position="466"/>
    </location>
</feature>
<dbReference type="InterPro" id="IPR025110">
    <property type="entry name" value="AMP-bd_C"/>
</dbReference>
<dbReference type="Gene3D" id="3.30.300.30">
    <property type="match status" value="1"/>
</dbReference>
<evidence type="ECO:0000313" key="13">
    <source>
        <dbReference type="EMBL" id="SSA41963.1"/>
    </source>
</evidence>
<comment type="catalytic activity">
    <reaction evidence="7">
        <text>3-(methylsulfanyl)propanoate + ATP + CoA = 3-(methylsulfanyl)propanoyl-CoA + AMP + diphosphate</text>
        <dbReference type="Rhea" id="RHEA:43052"/>
        <dbReference type="ChEBI" id="CHEBI:30616"/>
        <dbReference type="ChEBI" id="CHEBI:33019"/>
        <dbReference type="ChEBI" id="CHEBI:49016"/>
        <dbReference type="ChEBI" id="CHEBI:57287"/>
        <dbReference type="ChEBI" id="CHEBI:82815"/>
        <dbReference type="ChEBI" id="CHEBI:456215"/>
        <dbReference type="EC" id="6.2.1.44"/>
    </reaction>
    <physiologicalReaction direction="left-to-right" evidence="7">
        <dbReference type="Rhea" id="RHEA:43053"/>
    </physiologicalReaction>
</comment>
<comment type="subunit">
    <text evidence="3">Homodimer.</text>
</comment>
<name>A0A2Y9C5V5_9RHOB</name>
<dbReference type="SUPFAM" id="SSF56801">
    <property type="entry name" value="Acetyl-CoA synthetase-like"/>
    <property type="match status" value="1"/>
</dbReference>
<dbReference type="Pfam" id="PF00501">
    <property type="entry name" value="AMP-binding"/>
    <property type="match status" value="1"/>
</dbReference>
<keyword evidence="5" id="KW-0479">Metal-binding</keyword>
<dbReference type="PANTHER" id="PTHR43201">
    <property type="entry name" value="ACYL-COA SYNTHETASE"/>
    <property type="match status" value="1"/>
</dbReference>
<dbReference type="GO" id="GO:0006631">
    <property type="term" value="P:fatty acid metabolic process"/>
    <property type="evidence" value="ECO:0007669"/>
    <property type="project" value="TreeGrafter"/>
</dbReference>
<dbReference type="Pfam" id="PF13193">
    <property type="entry name" value="AMP-binding_C"/>
    <property type="match status" value="1"/>
</dbReference>
<dbReference type="Gene3D" id="3.40.50.12780">
    <property type="entry name" value="N-terminal domain of ligase-like"/>
    <property type="match status" value="1"/>
</dbReference>
<comment type="cofactor">
    <cofactor evidence="1">
        <name>Mg(2+)</name>
        <dbReference type="ChEBI" id="CHEBI:18420"/>
    </cofactor>
</comment>
<comment type="similarity">
    <text evidence="2">Belongs to the ATP-dependent AMP-binding enzyme family.</text>
</comment>
<evidence type="ECO:0000259" key="11">
    <source>
        <dbReference type="Pfam" id="PF13193"/>
    </source>
</evidence>
<dbReference type="Proteomes" id="UP000251571">
    <property type="component" value="Unassembled WGS sequence"/>
</dbReference>
<dbReference type="GO" id="GO:0046872">
    <property type="term" value="F:metal ion binding"/>
    <property type="evidence" value="ECO:0007669"/>
    <property type="project" value="UniProtKB-KW"/>
</dbReference>
<feature type="domain" description="AMP-dependent synthetase/ligase" evidence="10">
    <location>
        <begin position="7"/>
        <end position="346"/>
    </location>
</feature>
<dbReference type="InterPro" id="IPR042099">
    <property type="entry name" value="ANL_N_sf"/>
</dbReference>